<dbReference type="Proteomes" id="UP000249354">
    <property type="component" value="Unassembled WGS sequence"/>
</dbReference>
<evidence type="ECO:0000313" key="1">
    <source>
        <dbReference type="EMBL" id="PZO23303.1"/>
    </source>
</evidence>
<comment type="caution">
    <text evidence="1">The sequence shown here is derived from an EMBL/GenBank/DDBJ whole genome shotgun (WGS) entry which is preliminary data.</text>
</comment>
<sequence length="403" mass="46341">MTINLNATCRENSRVLIWSLRNIQNFVYNACLYEFEDIIRRTDEADIIAPPAYNPLSRVINKTISVAAQKVKSSALLSVNPYGSAIDLWYEYEIYFVILDFPWYTASINLLKNWRRRCRFAVCYIIETWSTDIPALANFMPFFNQFDLLCVGTFHILPAISQMASCPCMFLAPGIDTLKFYPNLEANNRSIDVCSLGRRSAITHRALLEMAAQKPFFYYHELTSGSVQRLSNHSTHRTMTANLLKNSRYFITNHAKANLPGLITSDSEIGYRFFEGAAAGTVMIGCPPQGEHFKRYFDWPDAVIPIRFDEPNINEIISELDARPNYLKRVQINNVVNSLRKHDWVYRWEQVLQKLGLLPTRAMAVRQTRLKVLASDLESTLPTQNWPSCVYSSRSDRSRTGKE</sequence>
<accession>A0A2W4UR20</accession>
<dbReference type="AlphaFoldDB" id="A0A2W4UR20"/>
<protein>
    <recommendedName>
        <fullName evidence="3">Glycosyltransferase family 1 protein</fullName>
    </recommendedName>
</protein>
<proteinExistence type="predicted"/>
<reference evidence="1 2" key="2">
    <citation type="submission" date="2018-06" db="EMBL/GenBank/DDBJ databases">
        <title>Metagenomic assembly of (sub)arctic Cyanobacteria and their associated microbiome from non-axenic cultures.</title>
        <authorList>
            <person name="Baurain D."/>
        </authorList>
    </citation>
    <scope>NUCLEOTIDE SEQUENCE [LARGE SCALE GENOMIC DNA]</scope>
    <source>
        <strain evidence="1">ULC129bin1</strain>
    </source>
</reference>
<evidence type="ECO:0000313" key="2">
    <source>
        <dbReference type="Proteomes" id="UP000249354"/>
    </source>
</evidence>
<gene>
    <name evidence="1" type="ORF">DCF25_00445</name>
</gene>
<organism evidence="1 2">
    <name type="scientific">Leptolyngbya foveolarum</name>
    <dbReference type="NCBI Taxonomy" id="47253"/>
    <lineage>
        <taxon>Bacteria</taxon>
        <taxon>Bacillati</taxon>
        <taxon>Cyanobacteriota</taxon>
        <taxon>Cyanophyceae</taxon>
        <taxon>Leptolyngbyales</taxon>
        <taxon>Leptolyngbyaceae</taxon>
        <taxon>Leptolyngbya group</taxon>
        <taxon>Leptolyngbya</taxon>
    </lineage>
</organism>
<evidence type="ECO:0008006" key="3">
    <source>
        <dbReference type="Google" id="ProtNLM"/>
    </source>
</evidence>
<name>A0A2W4UR20_9CYAN</name>
<reference evidence="2" key="1">
    <citation type="submission" date="2018-04" db="EMBL/GenBank/DDBJ databases">
        <authorList>
            <person name="Cornet L."/>
        </authorList>
    </citation>
    <scope>NUCLEOTIDE SEQUENCE [LARGE SCALE GENOMIC DNA]</scope>
</reference>
<dbReference type="EMBL" id="QBMC01000002">
    <property type="protein sequence ID" value="PZO23303.1"/>
    <property type="molecule type" value="Genomic_DNA"/>
</dbReference>